<proteinExistence type="predicted"/>
<organism evidence="3">
    <name type="scientific">marine metagenome</name>
    <dbReference type="NCBI Taxonomy" id="408172"/>
    <lineage>
        <taxon>unclassified sequences</taxon>
        <taxon>metagenomes</taxon>
        <taxon>ecological metagenomes</taxon>
    </lineage>
</organism>
<dbReference type="AlphaFoldDB" id="A0A381SIF5"/>
<dbReference type="Gene3D" id="6.10.250.3100">
    <property type="match status" value="1"/>
</dbReference>
<evidence type="ECO:0000259" key="2">
    <source>
        <dbReference type="Pfam" id="PF08484"/>
    </source>
</evidence>
<accession>A0A381SIF5</accession>
<protein>
    <recommendedName>
        <fullName evidence="4">C-methyltransferase domain-containing protein</fullName>
    </recommendedName>
</protein>
<gene>
    <name evidence="3" type="ORF">METZ01_LOCUS55965</name>
</gene>
<evidence type="ECO:0000259" key="1">
    <source>
        <dbReference type="Pfam" id="PF08421"/>
    </source>
</evidence>
<feature type="domain" description="Methyltransferase putative zinc binding" evidence="1">
    <location>
        <begin position="9"/>
        <end position="68"/>
    </location>
</feature>
<dbReference type="Pfam" id="PF08484">
    <property type="entry name" value="Methyltransf_14"/>
    <property type="match status" value="1"/>
</dbReference>
<dbReference type="PANTHER" id="PTHR43861:SF5">
    <property type="entry name" value="BLL5978 PROTEIN"/>
    <property type="match status" value="1"/>
</dbReference>
<sequence>MDFDFMPNCLICKTEFEPFVDFGQMPIANDFSKNKNNVNDYRFPMKVGFCSDCYMVQLVEQPDREKMFHDNYAFFASTSSYMVEHFKVFCESIINRQSLEKDSLVVELGSNDGIMLQHFMANNIGCLGVEPSINVANAARNKGIEVVSDFFDKELAESILKTHKKADAILGANVFCHIPYIHSVYEGVKTLLSDEGIFVFEDPYIGDVIEKTSFDQIYDEHVFLYSALSVKQLASMHELELIDIEPQVTHGGSMRYFIAHKGAEEVSERVKNLLLKEKELGLDKATSYSNFSMNIDQIKKDLINLLKDLSNKGKKVVAYGATSKSTTVTNYFGITPDLVDSIFDTTPTKHFTFSPGVKIPVLPYEKFRESNPDYVLLFAWNHAIEIFEKEKDYMKDGKKWITYIPEVRII</sequence>
<dbReference type="EMBL" id="UINC01003074">
    <property type="protein sequence ID" value="SVA03111.1"/>
    <property type="molecule type" value="Genomic_DNA"/>
</dbReference>
<dbReference type="Gene3D" id="3.40.50.150">
    <property type="entry name" value="Vaccinia Virus protein VP39"/>
    <property type="match status" value="1"/>
</dbReference>
<dbReference type="PANTHER" id="PTHR43861">
    <property type="entry name" value="TRANS-ACONITATE 2-METHYLTRANSFERASE-RELATED"/>
    <property type="match status" value="1"/>
</dbReference>
<name>A0A381SIF5_9ZZZZ</name>
<dbReference type="InterPro" id="IPR029063">
    <property type="entry name" value="SAM-dependent_MTases_sf"/>
</dbReference>
<dbReference type="InterPro" id="IPR013691">
    <property type="entry name" value="MeTrfase_14"/>
</dbReference>
<dbReference type="Pfam" id="PF13489">
    <property type="entry name" value="Methyltransf_23"/>
    <property type="match status" value="1"/>
</dbReference>
<reference evidence="3" key="1">
    <citation type="submission" date="2018-05" db="EMBL/GenBank/DDBJ databases">
        <authorList>
            <person name="Lanie J.A."/>
            <person name="Ng W.-L."/>
            <person name="Kazmierczak K.M."/>
            <person name="Andrzejewski T.M."/>
            <person name="Davidsen T.M."/>
            <person name="Wayne K.J."/>
            <person name="Tettelin H."/>
            <person name="Glass J.I."/>
            <person name="Rusch D."/>
            <person name="Podicherti R."/>
            <person name="Tsui H.-C.T."/>
            <person name="Winkler M.E."/>
        </authorList>
    </citation>
    <scope>NUCLEOTIDE SEQUENCE</scope>
</reference>
<dbReference type="Pfam" id="PF08421">
    <property type="entry name" value="Methyltransf_13"/>
    <property type="match status" value="1"/>
</dbReference>
<dbReference type="InterPro" id="IPR013630">
    <property type="entry name" value="Methyltransf_Zn-bd_dom_put"/>
</dbReference>
<dbReference type="Gene3D" id="6.20.50.110">
    <property type="entry name" value="Methyltransferase, zinc-binding domain"/>
    <property type="match status" value="1"/>
</dbReference>
<dbReference type="SUPFAM" id="SSF53335">
    <property type="entry name" value="S-adenosyl-L-methionine-dependent methyltransferases"/>
    <property type="match status" value="1"/>
</dbReference>
<evidence type="ECO:0008006" key="4">
    <source>
        <dbReference type="Google" id="ProtNLM"/>
    </source>
</evidence>
<evidence type="ECO:0000313" key="3">
    <source>
        <dbReference type="EMBL" id="SVA03111.1"/>
    </source>
</evidence>
<dbReference type="InterPro" id="IPR038576">
    <property type="entry name" value="Methyltransf_Zn-bd_dom_put_sf"/>
</dbReference>
<dbReference type="Gene3D" id="3.40.50.720">
    <property type="entry name" value="NAD(P)-binding Rossmann-like Domain"/>
    <property type="match status" value="1"/>
</dbReference>
<feature type="domain" description="C-methyltransferase" evidence="2">
    <location>
        <begin position="249"/>
        <end position="405"/>
    </location>
</feature>